<sequence length="268" mass="29455">MSTKIAVVGGSFVDIYIYGDEPHRCEILEECGGSGLNVAFALHQLGFEVLFFSNAGEDHRGNFFVRKLQQLGFDTSHIERKSGETGLHISFNDKTIAVKRGVNDLDVDIDWKVVSDCSFAFINTEVSKRTIENFLKNFQGKIFLDVGPRRILNDEVRSLHEDLILIGNESQCERITCDVVKMGPSGARWNEIHIAGDGLAHPYTTGCGDVFDAVLIFSLLKGEEKRVALERAVKVSQEASKSFKSALAKAQAVKGLLEDAMAGLSTSP</sequence>
<proteinExistence type="predicted"/>
<protein>
    <submittedName>
        <fullName evidence="4">Carbohydrate kinase</fullName>
    </submittedName>
</protein>
<dbReference type="InterPro" id="IPR011611">
    <property type="entry name" value="PfkB_dom"/>
</dbReference>
<evidence type="ECO:0000256" key="1">
    <source>
        <dbReference type="ARBA" id="ARBA00022679"/>
    </source>
</evidence>
<gene>
    <name evidence="4" type="ORF">ENW55_10765</name>
</gene>
<dbReference type="GO" id="GO:0016301">
    <property type="term" value="F:kinase activity"/>
    <property type="evidence" value="ECO:0007669"/>
    <property type="project" value="UniProtKB-KW"/>
</dbReference>
<evidence type="ECO:0000313" key="4">
    <source>
        <dbReference type="EMBL" id="HGZ80449.1"/>
    </source>
</evidence>
<dbReference type="GO" id="GO:0005829">
    <property type="term" value="C:cytosol"/>
    <property type="evidence" value="ECO:0007669"/>
    <property type="project" value="TreeGrafter"/>
</dbReference>
<dbReference type="EMBL" id="DTKQ01000059">
    <property type="protein sequence ID" value="HGZ80449.1"/>
    <property type="molecule type" value="Genomic_DNA"/>
</dbReference>
<dbReference type="Gene3D" id="3.40.1190.20">
    <property type="match status" value="1"/>
</dbReference>
<dbReference type="AlphaFoldDB" id="A0A832MNR9"/>
<dbReference type="SUPFAM" id="SSF53613">
    <property type="entry name" value="Ribokinase-like"/>
    <property type="match status" value="1"/>
</dbReference>
<keyword evidence="1" id="KW-0808">Transferase</keyword>
<name>A0A832MNR9_9THEM</name>
<dbReference type="PANTHER" id="PTHR10584:SF166">
    <property type="entry name" value="RIBOKINASE"/>
    <property type="match status" value="1"/>
</dbReference>
<feature type="domain" description="Carbohydrate kinase PfkB" evidence="3">
    <location>
        <begin position="3"/>
        <end position="96"/>
    </location>
</feature>
<dbReference type="PANTHER" id="PTHR10584">
    <property type="entry name" value="SUGAR KINASE"/>
    <property type="match status" value="1"/>
</dbReference>
<comment type="caution">
    <text evidence="4">The sequence shown here is derived from an EMBL/GenBank/DDBJ whole genome shotgun (WGS) entry which is preliminary data.</text>
</comment>
<dbReference type="InterPro" id="IPR029056">
    <property type="entry name" value="Ribokinase-like"/>
</dbReference>
<keyword evidence="2 4" id="KW-0418">Kinase</keyword>
<dbReference type="Pfam" id="PF00294">
    <property type="entry name" value="PfkB"/>
    <property type="match status" value="1"/>
</dbReference>
<dbReference type="PROSITE" id="PS00583">
    <property type="entry name" value="PFKB_KINASES_1"/>
    <property type="match status" value="1"/>
</dbReference>
<reference evidence="4" key="1">
    <citation type="journal article" date="2020" name="mSystems">
        <title>Genome- and Community-Level Interaction Insights into Carbon Utilization and Element Cycling Functions of Hydrothermarchaeota in Hydrothermal Sediment.</title>
        <authorList>
            <person name="Zhou Z."/>
            <person name="Liu Y."/>
            <person name="Xu W."/>
            <person name="Pan J."/>
            <person name="Luo Z.H."/>
            <person name="Li M."/>
        </authorList>
    </citation>
    <scope>NUCLEOTIDE SEQUENCE [LARGE SCALE GENOMIC DNA]</scope>
    <source>
        <strain evidence="4">SpSt-86</strain>
    </source>
</reference>
<evidence type="ECO:0000259" key="3">
    <source>
        <dbReference type="Pfam" id="PF00294"/>
    </source>
</evidence>
<evidence type="ECO:0000256" key="2">
    <source>
        <dbReference type="ARBA" id="ARBA00022777"/>
    </source>
</evidence>
<accession>A0A832MNR9</accession>
<dbReference type="InterPro" id="IPR002173">
    <property type="entry name" value="Carboh/pur_kinase_PfkB_CS"/>
</dbReference>
<organism evidence="4">
    <name type="scientific">Pseudothermotoga hypogea</name>
    <dbReference type="NCBI Taxonomy" id="57487"/>
    <lineage>
        <taxon>Bacteria</taxon>
        <taxon>Thermotogati</taxon>
        <taxon>Thermotogota</taxon>
        <taxon>Thermotogae</taxon>
        <taxon>Thermotogales</taxon>
        <taxon>Thermotogaceae</taxon>
        <taxon>Pseudothermotoga</taxon>
    </lineage>
</organism>